<dbReference type="InterPro" id="IPR041128">
    <property type="entry name" value="Arg_decarbox_C"/>
</dbReference>
<organism evidence="17 18">
    <name type="scientific">Thalassobacterium sedimentorum</name>
    <dbReference type="NCBI Taxonomy" id="3041258"/>
    <lineage>
        <taxon>Bacteria</taxon>
        <taxon>Pseudomonadati</taxon>
        <taxon>Verrucomicrobiota</taxon>
        <taxon>Opitutia</taxon>
        <taxon>Puniceicoccales</taxon>
        <taxon>Coraliomargaritaceae</taxon>
        <taxon>Thalassobacterium</taxon>
    </lineage>
</organism>
<evidence type="ECO:0000256" key="1">
    <source>
        <dbReference type="ARBA" id="ARBA00001933"/>
    </source>
</evidence>
<evidence type="ECO:0000256" key="7">
    <source>
        <dbReference type="ARBA" id="ARBA00022793"/>
    </source>
</evidence>
<accession>A0ABU1AHV2</accession>
<dbReference type="InterPro" id="IPR009006">
    <property type="entry name" value="Ala_racemase/Decarboxylase_C"/>
</dbReference>
<keyword evidence="8" id="KW-0460">Magnesium</keyword>
<protein>
    <recommendedName>
        <fullName evidence="5 13">Arginine decarboxylase</fullName>
        <ecNumber evidence="5 13">4.1.1.19</ecNumber>
    </recommendedName>
</protein>
<dbReference type="PIRSF" id="PIRSF001336">
    <property type="entry name" value="Arg_decrbxlase"/>
    <property type="match status" value="1"/>
</dbReference>
<evidence type="ECO:0000256" key="9">
    <source>
        <dbReference type="ARBA" id="ARBA00022898"/>
    </source>
</evidence>
<dbReference type="InterPro" id="IPR002985">
    <property type="entry name" value="Arg_decrbxlase"/>
</dbReference>
<proteinExistence type="inferred from homology"/>
<dbReference type="NCBIfam" id="NF003763">
    <property type="entry name" value="PRK05354.1"/>
    <property type="match status" value="1"/>
</dbReference>
<dbReference type="Gene3D" id="3.20.20.10">
    <property type="entry name" value="Alanine racemase"/>
    <property type="match status" value="1"/>
</dbReference>
<evidence type="ECO:0000256" key="10">
    <source>
        <dbReference type="ARBA" id="ARBA00023066"/>
    </source>
</evidence>
<evidence type="ECO:0000256" key="13">
    <source>
        <dbReference type="NCBIfam" id="TIGR01273"/>
    </source>
</evidence>
<evidence type="ECO:0000256" key="6">
    <source>
        <dbReference type="ARBA" id="ARBA00022723"/>
    </source>
</evidence>
<keyword evidence="11" id="KW-0620">Polyamine biosynthesis</keyword>
<keyword evidence="10" id="KW-0745">Spermidine biosynthesis</keyword>
<comment type="function">
    <text evidence="3">Catalyzes the biosynthesis of agmatine from arginine.</text>
</comment>
<dbReference type="Gene3D" id="2.40.37.10">
    <property type="entry name" value="Lyase, Ornithine Decarboxylase, Chain A, domain 1"/>
    <property type="match status" value="1"/>
</dbReference>
<feature type="domain" description="Arginine decarboxylase C-terminal helical" evidence="16">
    <location>
        <begin position="587"/>
        <end position="640"/>
    </location>
</feature>
<dbReference type="InterPro" id="IPR022653">
    <property type="entry name" value="De-COase2_pyr-phos_BS"/>
</dbReference>
<dbReference type="NCBIfam" id="TIGR01273">
    <property type="entry name" value="speA"/>
    <property type="match status" value="1"/>
</dbReference>
<keyword evidence="17" id="KW-0808">Transferase</keyword>
<dbReference type="GO" id="GO:0016740">
    <property type="term" value="F:transferase activity"/>
    <property type="evidence" value="ECO:0007669"/>
    <property type="project" value="UniProtKB-KW"/>
</dbReference>
<dbReference type="PROSITE" id="PS00878">
    <property type="entry name" value="ODR_DC_2_1"/>
    <property type="match status" value="1"/>
</dbReference>
<dbReference type="Proteomes" id="UP001243717">
    <property type="component" value="Unassembled WGS sequence"/>
</dbReference>
<reference evidence="17 18" key="1">
    <citation type="submission" date="2023-04" db="EMBL/GenBank/DDBJ databases">
        <title>A novel bacteria isolated from coastal sediment.</title>
        <authorList>
            <person name="Liu X.-J."/>
            <person name="Du Z.-J."/>
        </authorList>
    </citation>
    <scope>NUCLEOTIDE SEQUENCE [LARGE SCALE GENOMIC DNA]</scope>
    <source>
        <strain evidence="17 18">SDUM461004</strain>
    </source>
</reference>
<sequence length="642" mass="72794">MTASHKDIRPRWTVADSENYYGLKRWGGGHFSVDSEGFMQVHPLRDQRSIRIHDIVKEAAQKGLKPPLTVRIQDLLHTRVIELNELFRAAIQDEKYEGRYRGVFPIKVNQLREVVEEIQDAGKPFNYGLECGSKPELMIALAMHKDPKSLIICNGYKDDEFIRLALQGLRLGKEIYLVVEQLSEVPRIIQISKKLGVTPRVGFRIKLSTVGEGKWASSSGEDAKFGLTSPEIIDAAKRLKRAGLTESLRLIHFHIGSQVPNIQTIKKATVEAARFYCELAKMGFPMELMDVGGGLGIDYDGSRSNYESSMNYTMREYARDVVYNIKTVCQDAEIDVPDIVTESGRAIVAPHSILITEVCDRISKTAVPPKPAPKRKKLNPVLRDLQANLDNEHGSTPLERYHDAVQKKEEANHLFSLGYLDLAERAQADSTYWAICQQLCEQAKHSSYTPEELESLPQMMAEQYVCNFSVFQSLIDHWACKQLFPIAPLHRLNESPDVDATLVDITCDSEGKVSSFTDVEDIRHTIRLHELKAKDPYYLGVFLVGAYQDIMGDLHNLFGRVNEVHVFLEDDEEDGFYIEDSIKGFTVNDVIGFTQYDGHILTRLMKKQIDRATKADEIKPREGTRMLDEYAELLRGHTYLAT</sequence>
<dbReference type="InterPro" id="IPR040634">
    <property type="entry name" value="Arg_decarb_HB"/>
</dbReference>
<dbReference type="PANTHER" id="PTHR43295">
    <property type="entry name" value="ARGININE DECARBOXYLASE"/>
    <property type="match status" value="1"/>
</dbReference>
<evidence type="ECO:0000259" key="15">
    <source>
        <dbReference type="Pfam" id="PF17810"/>
    </source>
</evidence>
<name>A0ABU1AHV2_9BACT</name>
<evidence type="ECO:0000313" key="18">
    <source>
        <dbReference type="Proteomes" id="UP001243717"/>
    </source>
</evidence>
<dbReference type="InterPro" id="IPR000183">
    <property type="entry name" value="Orn/DAP/Arg_de-COase"/>
</dbReference>
<keyword evidence="6" id="KW-0479">Metal-binding</keyword>
<dbReference type="Pfam" id="PF17944">
    <property type="entry name" value="Arg_decarbox_C"/>
    <property type="match status" value="1"/>
</dbReference>
<evidence type="ECO:0000256" key="8">
    <source>
        <dbReference type="ARBA" id="ARBA00022842"/>
    </source>
</evidence>
<dbReference type="SUPFAM" id="SSF51419">
    <property type="entry name" value="PLP-binding barrel"/>
    <property type="match status" value="1"/>
</dbReference>
<dbReference type="SUPFAM" id="SSF50621">
    <property type="entry name" value="Alanine racemase C-terminal domain-like"/>
    <property type="match status" value="1"/>
</dbReference>
<evidence type="ECO:0000256" key="5">
    <source>
        <dbReference type="ARBA" id="ARBA00012426"/>
    </source>
</evidence>
<dbReference type="PRINTS" id="PR01180">
    <property type="entry name" value="ARGDCRBXLASE"/>
</dbReference>
<dbReference type="CDD" id="cd06830">
    <property type="entry name" value="PLPDE_III_ADC"/>
    <property type="match status" value="1"/>
</dbReference>
<comment type="cofactor">
    <cofactor evidence="1">
        <name>pyridoxal 5'-phosphate</name>
        <dbReference type="ChEBI" id="CHEBI:597326"/>
    </cofactor>
</comment>
<dbReference type="PRINTS" id="PR01179">
    <property type="entry name" value="ODADCRBXLASE"/>
</dbReference>
<feature type="domain" description="Arginine decarboxylase helical bundle" evidence="15">
    <location>
        <begin position="379"/>
        <end position="456"/>
    </location>
</feature>
<evidence type="ECO:0000259" key="16">
    <source>
        <dbReference type="Pfam" id="PF17944"/>
    </source>
</evidence>
<dbReference type="PANTHER" id="PTHR43295:SF9">
    <property type="entry name" value="BIOSYNTHETIC ARGININE DECARBOXYLASE"/>
    <property type="match status" value="1"/>
</dbReference>
<dbReference type="EMBL" id="JARXIC010000004">
    <property type="protein sequence ID" value="MDQ8193450.1"/>
    <property type="molecule type" value="Genomic_DNA"/>
</dbReference>
<dbReference type="Pfam" id="PF02784">
    <property type="entry name" value="Orn_Arg_deC_N"/>
    <property type="match status" value="1"/>
</dbReference>
<evidence type="ECO:0000256" key="3">
    <source>
        <dbReference type="ARBA" id="ARBA00002257"/>
    </source>
</evidence>
<evidence type="ECO:0000256" key="11">
    <source>
        <dbReference type="ARBA" id="ARBA00023115"/>
    </source>
</evidence>
<evidence type="ECO:0000256" key="12">
    <source>
        <dbReference type="ARBA" id="ARBA00023239"/>
    </source>
</evidence>
<dbReference type="EC" id="4.1.1.19" evidence="5 13"/>
<keyword evidence="9" id="KW-0663">Pyridoxal phosphate</keyword>
<evidence type="ECO:0000313" key="17">
    <source>
        <dbReference type="EMBL" id="MDQ8193450.1"/>
    </source>
</evidence>
<dbReference type="Gene3D" id="1.20.58.930">
    <property type="match status" value="1"/>
</dbReference>
<keyword evidence="12 17" id="KW-0456">Lyase</keyword>
<dbReference type="InterPro" id="IPR022644">
    <property type="entry name" value="De-COase2_N"/>
</dbReference>
<dbReference type="Pfam" id="PF17810">
    <property type="entry name" value="Arg_decarb_HB"/>
    <property type="match status" value="1"/>
</dbReference>
<evidence type="ECO:0000256" key="2">
    <source>
        <dbReference type="ARBA" id="ARBA00001946"/>
    </source>
</evidence>
<keyword evidence="18" id="KW-1185">Reference proteome</keyword>
<comment type="cofactor">
    <cofactor evidence="2">
        <name>Mg(2+)</name>
        <dbReference type="ChEBI" id="CHEBI:18420"/>
    </cofactor>
</comment>
<dbReference type="RefSeq" id="WP_308983945.1">
    <property type="nucleotide sequence ID" value="NZ_JARXIC010000004.1"/>
</dbReference>
<keyword evidence="7" id="KW-0210">Decarboxylase</keyword>
<feature type="domain" description="Orn/DAP/Arg decarboxylase 2 N-terminal" evidence="14">
    <location>
        <begin position="97"/>
        <end position="349"/>
    </location>
</feature>
<gene>
    <name evidence="17" type="primary">speA</name>
    <name evidence="17" type="ORF">QEH59_03375</name>
</gene>
<evidence type="ECO:0000256" key="4">
    <source>
        <dbReference type="ARBA" id="ARBA00008357"/>
    </source>
</evidence>
<comment type="similarity">
    <text evidence="4">Belongs to the Orn/Lys/Arg decarboxylase class-II family. SpeA subfamily.</text>
</comment>
<comment type="caution">
    <text evidence="17">The sequence shown here is derived from an EMBL/GenBank/DDBJ whole genome shotgun (WGS) entry which is preliminary data.</text>
</comment>
<dbReference type="GO" id="GO:0008792">
    <property type="term" value="F:arginine decarboxylase activity"/>
    <property type="evidence" value="ECO:0007669"/>
    <property type="project" value="UniProtKB-EC"/>
</dbReference>
<dbReference type="InterPro" id="IPR029066">
    <property type="entry name" value="PLP-binding_barrel"/>
</dbReference>
<evidence type="ECO:0000259" key="14">
    <source>
        <dbReference type="Pfam" id="PF02784"/>
    </source>
</evidence>
<dbReference type="Gene3D" id="1.10.287.3440">
    <property type="match status" value="1"/>
</dbReference>